<feature type="domain" description="Enoyl reductase (ER)" evidence="2">
    <location>
        <begin position="25"/>
        <end position="301"/>
    </location>
</feature>
<name>A0AA42CMY4_9HYPH</name>
<evidence type="ECO:0000313" key="4">
    <source>
        <dbReference type="Proteomes" id="UP001165667"/>
    </source>
</evidence>
<dbReference type="Pfam" id="PF16884">
    <property type="entry name" value="ADH_N_2"/>
    <property type="match status" value="1"/>
</dbReference>
<sequence length="305" mass="31929">MPPPPAGQVRVQNLWMSVDPYMRGRMMTRESYVPPFRLGEPLEGGAIGRVDSSACEGFAPGDLVQSMLGWREAFNAPPSALTKVPTTGLPPEALLGVAGLPGLTAFLGVTKVVKLQAGEVVFVSAASGAVGSAACQIAKAAGATVIGSAGGAEKCAFLREIGVDQVVDYKVEKNLAAALAAAAPQGIDAYFDNVGGVHLDAALQSAKPFARFALCGMISQYNQIEGTAIQHMRLVVTKRLRLQGFIVSDDFDMMPQFVDLMAGWVASGAVKIHQTVEHGIENAPAAFLKLFSGGNIGKMLVRVST</sequence>
<dbReference type="SMART" id="SM00829">
    <property type="entry name" value="PKS_ER"/>
    <property type="match status" value="1"/>
</dbReference>
<dbReference type="PANTHER" id="PTHR43205:SF7">
    <property type="entry name" value="PROSTAGLANDIN REDUCTASE 1"/>
    <property type="match status" value="1"/>
</dbReference>
<dbReference type="EMBL" id="JAMOIM010000109">
    <property type="protein sequence ID" value="MCW6513189.1"/>
    <property type="molecule type" value="Genomic_DNA"/>
</dbReference>
<dbReference type="Pfam" id="PF00107">
    <property type="entry name" value="ADH_zinc_N"/>
    <property type="match status" value="1"/>
</dbReference>
<dbReference type="SUPFAM" id="SSF51735">
    <property type="entry name" value="NAD(P)-binding Rossmann-fold domains"/>
    <property type="match status" value="1"/>
</dbReference>
<reference evidence="3" key="1">
    <citation type="submission" date="2022-05" db="EMBL/GenBank/DDBJ databases">
        <authorList>
            <person name="Pankratov T."/>
        </authorList>
    </citation>
    <scope>NUCLEOTIDE SEQUENCE</scope>
    <source>
        <strain evidence="3">BP6-180914</strain>
    </source>
</reference>
<dbReference type="AlphaFoldDB" id="A0AA42CMY4"/>
<dbReference type="Proteomes" id="UP001165667">
    <property type="component" value="Unassembled WGS sequence"/>
</dbReference>
<comment type="caution">
    <text evidence="3">The sequence shown here is derived from an EMBL/GenBank/DDBJ whole genome shotgun (WGS) entry which is preliminary data.</text>
</comment>
<evidence type="ECO:0000259" key="2">
    <source>
        <dbReference type="SMART" id="SM00829"/>
    </source>
</evidence>
<dbReference type="InterPro" id="IPR013149">
    <property type="entry name" value="ADH-like_C"/>
</dbReference>
<proteinExistence type="predicted"/>
<dbReference type="InterPro" id="IPR011032">
    <property type="entry name" value="GroES-like_sf"/>
</dbReference>
<dbReference type="Gene3D" id="3.90.180.10">
    <property type="entry name" value="Medium-chain alcohol dehydrogenases, catalytic domain"/>
    <property type="match status" value="1"/>
</dbReference>
<protein>
    <submittedName>
        <fullName evidence="3">NADP-dependent oxidoreductase</fullName>
    </submittedName>
</protein>
<dbReference type="InterPro" id="IPR036291">
    <property type="entry name" value="NAD(P)-bd_dom_sf"/>
</dbReference>
<dbReference type="SUPFAM" id="SSF50129">
    <property type="entry name" value="GroES-like"/>
    <property type="match status" value="2"/>
</dbReference>
<keyword evidence="4" id="KW-1185">Reference proteome</keyword>
<dbReference type="CDD" id="cd05288">
    <property type="entry name" value="PGDH"/>
    <property type="match status" value="1"/>
</dbReference>
<accession>A0AA42CMY4</accession>
<evidence type="ECO:0000256" key="1">
    <source>
        <dbReference type="ARBA" id="ARBA00023002"/>
    </source>
</evidence>
<evidence type="ECO:0000313" key="3">
    <source>
        <dbReference type="EMBL" id="MCW6513189.1"/>
    </source>
</evidence>
<dbReference type="FunFam" id="3.40.50.720:FF:000121">
    <property type="entry name" value="Prostaglandin reductase 2"/>
    <property type="match status" value="1"/>
</dbReference>
<dbReference type="GO" id="GO:0016628">
    <property type="term" value="F:oxidoreductase activity, acting on the CH-CH group of donors, NAD or NADP as acceptor"/>
    <property type="evidence" value="ECO:0007669"/>
    <property type="project" value="InterPro"/>
</dbReference>
<dbReference type="InterPro" id="IPR041694">
    <property type="entry name" value="ADH_N_2"/>
</dbReference>
<dbReference type="PANTHER" id="PTHR43205">
    <property type="entry name" value="PROSTAGLANDIN REDUCTASE"/>
    <property type="match status" value="1"/>
</dbReference>
<gene>
    <name evidence="3" type="ORF">M8523_35700</name>
</gene>
<dbReference type="InterPro" id="IPR020843">
    <property type="entry name" value="ER"/>
</dbReference>
<organism evidence="3 4">
    <name type="scientific">Lichenifustis flavocetrariae</name>
    <dbReference type="NCBI Taxonomy" id="2949735"/>
    <lineage>
        <taxon>Bacteria</taxon>
        <taxon>Pseudomonadati</taxon>
        <taxon>Pseudomonadota</taxon>
        <taxon>Alphaproteobacteria</taxon>
        <taxon>Hyphomicrobiales</taxon>
        <taxon>Lichenihabitantaceae</taxon>
        <taxon>Lichenifustis</taxon>
    </lineage>
</organism>
<keyword evidence="1" id="KW-0560">Oxidoreductase</keyword>
<dbReference type="InterPro" id="IPR045010">
    <property type="entry name" value="MDR_fam"/>
</dbReference>
<dbReference type="Gene3D" id="3.40.50.720">
    <property type="entry name" value="NAD(P)-binding Rossmann-like Domain"/>
    <property type="match status" value="1"/>
</dbReference>